<dbReference type="EMBL" id="CP029487">
    <property type="protein sequence ID" value="QCT69868.1"/>
    <property type="molecule type" value="Genomic_DNA"/>
</dbReference>
<evidence type="ECO:0000313" key="2">
    <source>
        <dbReference type="Proteomes" id="UP000218387"/>
    </source>
</evidence>
<dbReference type="RefSeq" id="WP_096919342.1">
    <property type="nucleotide sequence ID" value="NZ_CP029487.1"/>
</dbReference>
<dbReference type="KEGG" id="emt:CPZ25_000620"/>
<dbReference type="Proteomes" id="UP000218387">
    <property type="component" value="Chromosome"/>
</dbReference>
<reference evidence="1 2" key="1">
    <citation type="submission" date="2018-05" db="EMBL/GenBank/DDBJ databases">
        <title>Genome comparison of Eubacterium sp.</title>
        <authorList>
            <person name="Feng Y."/>
            <person name="Sanchez-Andrea I."/>
            <person name="Stams A.J.M."/>
            <person name="De Vos W.M."/>
        </authorList>
    </citation>
    <scope>NUCLEOTIDE SEQUENCE [LARGE SCALE GENOMIC DNA]</scope>
    <source>
        <strain evidence="1 2">YI</strain>
    </source>
</reference>
<accession>A0A4P9C3C8</accession>
<gene>
    <name evidence="1" type="ORF">CPZ25_000620</name>
</gene>
<name>A0A4P9C3C8_EUBML</name>
<sequence>MMEIHSKNGLVFMVQVDHLTGECVGQAIDHLYGAGAANVQVVSAITKKNRPSYMFFIDCCPASGDAVEAAIASELTSGGWHRISTEHRYQYNDKLKRPVELQYQGESLSLTVEGKRFESGSLRPEHDSVMAMRAAVYEKWGRSVAYDAAYHIAFSVLRDEENSVYQI</sequence>
<protein>
    <submittedName>
        <fullName evidence="1">DUF111 domain-containing protein</fullName>
    </submittedName>
</protein>
<proteinExistence type="predicted"/>
<dbReference type="InterPro" id="IPR002822">
    <property type="entry name" value="Ni_insertion"/>
</dbReference>
<dbReference type="AlphaFoldDB" id="A0A4P9C3C8"/>
<evidence type="ECO:0000313" key="1">
    <source>
        <dbReference type="EMBL" id="QCT69868.1"/>
    </source>
</evidence>
<dbReference type="Gene3D" id="3.30.70.1380">
    <property type="entry name" value="Transcriptional regulatory protein pf0864 domain like"/>
    <property type="match status" value="1"/>
</dbReference>
<keyword evidence="2" id="KW-1185">Reference proteome</keyword>
<organism evidence="1 2">
    <name type="scientific">Eubacterium maltosivorans</name>
    <dbReference type="NCBI Taxonomy" id="2041044"/>
    <lineage>
        <taxon>Bacteria</taxon>
        <taxon>Bacillati</taxon>
        <taxon>Bacillota</taxon>
        <taxon>Clostridia</taxon>
        <taxon>Eubacteriales</taxon>
        <taxon>Eubacteriaceae</taxon>
        <taxon>Eubacterium</taxon>
    </lineage>
</organism>
<dbReference type="Pfam" id="PF01969">
    <property type="entry name" value="Ni_insertion"/>
    <property type="match status" value="1"/>
</dbReference>